<keyword evidence="1" id="KW-0677">Repeat</keyword>
<dbReference type="SUPFAM" id="SSF48452">
    <property type="entry name" value="TPR-like"/>
    <property type="match status" value="1"/>
</dbReference>
<evidence type="ECO:0000313" key="4">
    <source>
        <dbReference type="EMBL" id="CAF1334272.1"/>
    </source>
</evidence>
<dbReference type="InterPro" id="IPR019734">
    <property type="entry name" value="TPR_rpt"/>
</dbReference>
<accession>A0A815XAH4</accession>
<dbReference type="EMBL" id="CAJNOQ010027623">
    <property type="protein sequence ID" value="CAF1555052.1"/>
    <property type="molecule type" value="Genomic_DNA"/>
</dbReference>
<dbReference type="Pfam" id="PF07719">
    <property type="entry name" value="TPR_2"/>
    <property type="match status" value="1"/>
</dbReference>
<dbReference type="Proteomes" id="UP000677228">
    <property type="component" value="Unassembled WGS sequence"/>
</dbReference>
<evidence type="ECO:0000256" key="1">
    <source>
        <dbReference type="ARBA" id="ARBA00022737"/>
    </source>
</evidence>
<dbReference type="Pfam" id="PF13181">
    <property type="entry name" value="TPR_8"/>
    <property type="match status" value="1"/>
</dbReference>
<dbReference type="Proteomes" id="UP000681722">
    <property type="component" value="Unassembled WGS sequence"/>
</dbReference>
<organism evidence="5 8">
    <name type="scientific">Didymodactylos carnosus</name>
    <dbReference type="NCBI Taxonomy" id="1234261"/>
    <lineage>
        <taxon>Eukaryota</taxon>
        <taxon>Metazoa</taxon>
        <taxon>Spiralia</taxon>
        <taxon>Gnathifera</taxon>
        <taxon>Rotifera</taxon>
        <taxon>Eurotatoria</taxon>
        <taxon>Bdelloidea</taxon>
        <taxon>Philodinida</taxon>
        <taxon>Philodinidae</taxon>
        <taxon>Didymodactylos</taxon>
    </lineage>
</organism>
<dbReference type="PANTHER" id="PTHR10098">
    <property type="entry name" value="RAPSYN-RELATED"/>
    <property type="match status" value="1"/>
</dbReference>
<reference evidence="5" key="1">
    <citation type="submission" date="2021-02" db="EMBL/GenBank/DDBJ databases">
        <authorList>
            <person name="Nowell W R."/>
        </authorList>
    </citation>
    <scope>NUCLEOTIDE SEQUENCE</scope>
</reference>
<keyword evidence="8" id="KW-1185">Reference proteome</keyword>
<dbReference type="EMBL" id="CAJOBA010043193">
    <property type="protein sequence ID" value="CAF4145633.1"/>
    <property type="molecule type" value="Genomic_DNA"/>
</dbReference>
<dbReference type="PROSITE" id="PS50005">
    <property type="entry name" value="TPR"/>
    <property type="match status" value="1"/>
</dbReference>
<evidence type="ECO:0000313" key="7">
    <source>
        <dbReference type="EMBL" id="CAF4416209.1"/>
    </source>
</evidence>
<dbReference type="SMART" id="SM00028">
    <property type="entry name" value="TPR"/>
    <property type="match status" value="2"/>
</dbReference>
<keyword evidence="2 3" id="KW-0802">TPR repeat</keyword>
<dbReference type="Proteomes" id="UP000663829">
    <property type="component" value="Unassembled WGS sequence"/>
</dbReference>
<evidence type="ECO:0000256" key="2">
    <source>
        <dbReference type="ARBA" id="ARBA00022803"/>
    </source>
</evidence>
<dbReference type="EMBL" id="CAJOBC010093325">
    <property type="protein sequence ID" value="CAF4416209.1"/>
    <property type="molecule type" value="Genomic_DNA"/>
</dbReference>
<dbReference type="AlphaFoldDB" id="A0A815XAH4"/>
<sequence length="138" mass="15992">MQQFVTSIEKEMGEITTLNTFAEFLGLMGEDVKAEEYYKKMLCTSNKNTNSDQTVKAYKGLGRIAFNNGDYQKSIEIFQKILVLNNQSLTILSDVNFRIGQSYKYLEDYNRCLTYYTKALADRTSSLLPMRYIEISRI</sequence>
<evidence type="ECO:0000256" key="3">
    <source>
        <dbReference type="PROSITE-ProRule" id="PRU00339"/>
    </source>
</evidence>
<feature type="repeat" description="TPR" evidence="3">
    <location>
        <begin position="55"/>
        <end position="88"/>
    </location>
</feature>
<evidence type="ECO:0000313" key="6">
    <source>
        <dbReference type="EMBL" id="CAF4145633.1"/>
    </source>
</evidence>
<dbReference type="InterPro" id="IPR011990">
    <property type="entry name" value="TPR-like_helical_dom_sf"/>
</dbReference>
<dbReference type="Gene3D" id="1.25.40.10">
    <property type="entry name" value="Tetratricopeptide repeat domain"/>
    <property type="match status" value="1"/>
</dbReference>
<dbReference type="EMBL" id="CAJNOK010021571">
    <property type="protein sequence ID" value="CAF1334272.1"/>
    <property type="molecule type" value="Genomic_DNA"/>
</dbReference>
<gene>
    <name evidence="5" type="ORF">GPM918_LOCUS39433</name>
    <name evidence="4" type="ORF">OVA965_LOCUS30036</name>
    <name evidence="7" type="ORF">SRO942_LOCUS40304</name>
    <name evidence="6" type="ORF">TMI583_LOCUS30831</name>
</gene>
<dbReference type="Proteomes" id="UP000682733">
    <property type="component" value="Unassembled WGS sequence"/>
</dbReference>
<comment type="caution">
    <text evidence="5">The sequence shown here is derived from an EMBL/GenBank/DDBJ whole genome shotgun (WGS) entry which is preliminary data.</text>
</comment>
<protein>
    <submittedName>
        <fullName evidence="5">Uncharacterized protein</fullName>
    </submittedName>
</protein>
<name>A0A815XAH4_9BILA</name>
<evidence type="ECO:0000313" key="5">
    <source>
        <dbReference type="EMBL" id="CAF1555052.1"/>
    </source>
</evidence>
<dbReference type="InterPro" id="IPR013105">
    <property type="entry name" value="TPR_2"/>
</dbReference>
<evidence type="ECO:0000313" key="8">
    <source>
        <dbReference type="Proteomes" id="UP000663829"/>
    </source>
</evidence>
<proteinExistence type="predicted"/>